<keyword evidence="5 9" id="KW-0812">Transmembrane</keyword>
<dbReference type="STRING" id="199441.BkAM31D_01595"/>
<evidence type="ECO:0000313" key="12">
    <source>
        <dbReference type="Proteomes" id="UP000193006"/>
    </source>
</evidence>
<dbReference type="Proteomes" id="UP000193006">
    <property type="component" value="Chromosome"/>
</dbReference>
<comment type="similarity">
    <text evidence="8">Belongs to the TRAP transporter small permease family.</text>
</comment>
<dbReference type="GO" id="GO:0015740">
    <property type="term" value="P:C4-dicarboxylate transport"/>
    <property type="evidence" value="ECO:0007669"/>
    <property type="project" value="TreeGrafter"/>
</dbReference>
<feature type="transmembrane region" description="Helical" evidence="9">
    <location>
        <begin position="14"/>
        <end position="35"/>
    </location>
</feature>
<gene>
    <name evidence="11" type="primary">siaT_2</name>
    <name evidence="11" type="ORF">BkAM31D_01595</name>
</gene>
<dbReference type="InterPro" id="IPR007387">
    <property type="entry name" value="TRAP_DctQ"/>
</dbReference>
<feature type="domain" description="Tripartite ATP-independent periplasmic transporters DctQ component" evidence="10">
    <location>
        <begin position="23"/>
        <end position="154"/>
    </location>
</feature>
<evidence type="ECO:0000256" key="8">
    <source>
        <dbReference type="ARBA" id="ARBA00038436"/>
    </source>
</evidence>
<proteinExistence type="inferred from homology"/>
<keyword evidence="4" id="KW-0997">Cell inner membrane</keyword>
<keyword evidence="7 9" id="KW-0472">Membrane</keyword>
<organism evidence="11 12">
    <name type="scientific">Halalkalibacter krulwichiae</name>
    <dbReference type="NCBI Taxonomy" id="199441"/>
    <lineage>
        <taxon>Bacteria</taxon>
        <taxon>Bacillati</taxon>
        <taxon>Bacillota</taxon>
        <taxon>Bacilli</taxon>
        <taxon>Bacillales</taxon>
        <taxon>Bacillaceae</taxon>
        <taxon>Halalkalibacter</taxon>
    </lineage>
</organism>
<comment type="subcellular location">
    <subcellularLocation>
        <location evidence="1">Cell inner membrane</location>
        <topology evidence="1">Multi-pass membrane protein</topology>
    </subcellularLocation>
</comment>
<dbReference type="RefSeq" id="WP_066158589.1">
    <property type="nucleotide sequence ID" value="NZ_CP020814.1"/>
</dbReference>
<evidence type="ECO:0000313" key="11">
    <source>
        <dbReference type="EMBL" id="ARK28649.1"/>
    </source>
</evidence>
<evidence type="ECO:0000256" key="2">
    <source>
        <dbReference type="ARBA" id="ARBA00022448"/>
    </source>
</evidence>
<evidence type="ECO:0000256" key="7">
    <source>
        <dbReference type="ARBA" id="ARBA00023136"/>
    </source>
</evidence>
<keyword evidence="6 9" id="KW-1133">Transmembrane helix</keyword>
<dbReference type="InterPro" id="IPR055348">
    <property type="entry name" value="DctQ"/>
</dbReference>
<dbReference type="GO" id="GO:0022857">
    <property type="term" value="F:transmembrane transporter activity"/>
    <property type="evidence" value="ECO:0007669"/>
    <property type="project" value="TreeGrafter"/>
</dbReference>
<evidence type="ECO:0000256" key="4">
    <source>
        <dbReference type="ARBA" id="ARBA00022519"/>
    </source>
</evidence>
<feature type="transmembrane region" description="Helical" evidence="9">
    <location>
        <begin position="47"/>
        <end position="64"/>
    </location>
</feature>
<keyword evidence="12" id="KW-1185">Reference proteome</keyword>
<evidence type="ECO:0000256" key="5">
    <source>
        <dbReference type="ARBA" id="ARBA00022692"/>
    </source>
</evidence>
<dbReference type="GO" id="GO:0005886">
    <property type="term" value="C:plasma membrane"/>
    <property type="evidence" value="ECO:0007669"/>
    <property type="project" value="UniProtKB-SubCell"/>
</dbReference>
<keyword evidence="3" id="KW-1003">Cell membrane</keyword>
<dbReference type="AlphaFoldDB" id="A0A1Y9THF8"/>
<keyword evidence="2" id="KW-0813">Transport</keyword>
<reference evidence="11 12" key="1">
    <citation type="submission" date="2017-04" db="EMBL/GenBank/DDBJ databases">
        <title>Bacillus krulwichiae AM31D Genome sequencing and assembly.</title>
        <authorList>
            <person name="Krulwich T.A."/>
            <person name="Anastor L."/>
            <person name="Ehrlich R."/>
            <person name="Ehrlich G.D."/>
            <person name="Janto B."/>
        </authorList>
    </citation>
    <scope>NUCLEOTIDE SEQUENCE [LARGE SCALE GENOMIC DNA]</scope>
    <source>
        <strain evidence="11 12">AM31D</strain>
    </source>
</reference>
<evidence type="ECO:0000256" key="6">
    <source>
        <dbReference type="ARBA" id="ARBA00022989"/>
    </source>
</evidence>
<dbReference type="PANTHER" id="PTHR35011">
    <property type="entry name" value="2,3-DIKETO-L-GULONATE TRAP TRANSPORTER SMALL PERMEASE PROTEIN YIAM"/>
    <property type="match status" value="1"/>
</dbReference>
<dbReference type="EMBL" id="CP020814">
    <property type="protein sequence ID" value="ARK28649.1"/>
    <property type="molecule type" value="Genomic_DNA"/>
</dbReference>
<feature type="transmembrane region" description="Helical" evidence="9">
    <location>
        <begin position="124"/>
        <end position="146"/>
    </location>
</feature>
<protein>
    <submittedName>
        <fullName evidence="11">Sialic acid TRAP transporter permease protein SiaT</fullName>
    </submittedName>
</protein>
<name>A0A1Y9THF8_9BACI</name>
<dbReference type="Pfam" id="PF04290">
    <property type="entry name" value="DctQ"/>
    <property type="match status" value="1"/>
</dbReference>
<evidence type="ECO:0000256" key="1">
    <source>
        <dbReference type="ARBA" id="ARBA00004429"/>
    </source>
</evidence>
<accession>A0A1Y9THF8</accession>
<sequence>MKVVKWMDDYIEEFLLVILSIIMVTVIGVQVFMRFVMNSSLPWSEELARYCFIWLIYIGISYGVKRQRHIKVDVVLLLLRDKAKIVLNIIANLFFLGFAIFVVIKGYDISQRLFQFGQTAASLNIPMGLVYMATPIGMGLTSIRIIQQLIKQVKALLGYGNFQVKTEQELILEGSKEPDSKGGGK</sequence>
<feature type="transmembrane region" description="Helical" evidence="9">
    <location>
        <begin position="85"/>
        <end position="104"/>
    </location>
</feature>
<evidence type="ECO:0000256" key="9">
    <source>
        <dbReference type="SAM" id="Phobius"/>
    </source>
</evidence>
<evidence type="ECO:0000256" key="3">
    <source>
        <dbReference type="ARBA" id="ARBA00022475"/>
    </source>
</evidence>
<dbReference type="KEGG" id="bkw:BkAM31D_01595"/>
<evidence type="ECO:0000259" key="10">
    <source>
        <dbReference type="Pfam" id="PF04290"/>
    </source>
</evidence>
<dbReference type="PANTHER" id="PTHR35011:SF2">
    <property type="entry name" value="2,3-DIKETO-L-GULONATE TRAP TRANSPORTER SMALL PERMEASE PROTEIN YIAM"/>
    <property type="match status" value="1"/>
</dbReference>